<proteinExistence type="predicted"/>
<dbReference type="Proteomes" id="UP000192342">
    <property type="component" value="Unassembled WGS sequence"/>
</dbReference>
<dbReference type="AlphaFoldDB" id="A0A1Y1SGR6"/>
<dbReference type="PANTHER" id="PTHR38602">
    <property type="entry name" value="INNER MEMBRANE PROTEIN-RELATED"/>
    <property type="match status" value="1"/>
</dbReference>
<dbReference type="RefSeq" id="WP_083559493.1">
    <property type="nucleotide sequence ID" value="NZ_AQQV01000001.1"/>
</dbReference>
<feature type="transmembrane region" description="Helical" evidence="1">
    <location>
        <begin position="6"/>
        <end position="23"/>
    </location>
</feature>
<dbReference type="PANTHER" id="PTHR38602:SF1">
    <property type="entry name" value="INNER MEMBRANE PROTEIN"/>
    <property type="match status" value="1"/>
</dbReference>
<keyword evidence="1" id="KW-0812">Transmembrane</keyword>
<evidence type="ECO:0000256" key="1">
    <source>
        <dbReference type="SAM" id="Phobius"/>
    </source>
</evidence>
<feature type="transmembrane region" description="Helical" evidence="1">
    <location>
        <begin position="44"/>
        <end position="60"/>
    </location>
</feature>
<dbReference type="InterPro" id="IPR019201">
    <property type="entry name" value="DUF2065"/>
</dbReference>
<dbReference type="Pfam" id="PF09838">
    <property type="entry name" value="DUF2065"/>
    <property type="match status" value="1"/>
</dbReference>
<keyword evidence="1" id="KW-0472">Membrane</keyword>
<evidence type="ECO:0000313" key="2">
    <source>
        <dbReference type="EMBL" id="ORE88864.1"/>
    </source>
</evidence>
<dbReference type="OrthoDB" id="9182237at2"/>
<organism evidence="2 3">
    <name type="scientific">Oceanococcus atlanticus</name>
    <dbReference type="NCBI Taxonomy" id="1317117"/>
    <lineage>
        <taxon>Bacteria</taxon>
        <taxon>Pseudomonadati</taxon>
        <taxon>Pseudomonadota</taxon>
        <taxon>Gammaproteobacteria</taxon>
        <taxon>Chromatiales</taxon>
        <taxon>Oceanococcaceae</taxon>
        <taxon>Oceanococcus</taxon>
    </lineage>
</organism>
<evidence type="ECO:0000313" key="3">
    <source>
        <dbReference type="Proteomes" id="UP000192342"/>
    </source>
</evidence>
<name>A0A1Y1SGR6_9GAMM</name>
<keyword evidence="1" id="KW-1133">Transmembrane helix</keyword>
<gene>
    <name evidence="2" type="ORF">ATO7_03275</name>
</gene>
<dbReference type="STRING" id="1317117.ATO7_03275"/>
<protein>
    <recommendedName>
        <fullName evidence="4">DUF2065 domain-containing protein</fullName>
    </recommendedName>
</protein>
<evidence type="ECO:0008006" key="4">
    <source>
        <dbReference type="Google" id="ProtNLM"/>
    </source>
</evidence>
<dbReference type="EMBL" id="AQQV01000001">
    <property type="protein sequence ID" value="ORE88864.1"/>
    <property type="molecule type" value="Genomic_DNA"/>
</dbReference>
<comment type="caution">
    <text evidence="2">The sequence shown here is derived from an EMBL/GenBank/DDBJ whole genome shotgun (WGS) entry which is preliminary data.</text>
</comment>
<reference evidence="2 3" key="1">
    <citation type="submission" date="2013-04" db="EMBL/GenBank/DDBJ databases">
        <title>Oceanococcus atlanticus 22II-S10r2 Genome Sequencing.</title>
        <authorList>
            <person name="Lai Q."/>
            <person name="Li G."/>
            <person name="Shao Z."/>
        </authorList>
    </citation>
    <scope>NUCLEOTIDE SEQUENCE [LARGE SCALE GENOMIC DNA]</scope>
    <source>
        <strain evidence="2 3">22II-S10r2</strain>
    </source>
</reference>
<sequence length="62" mass="6788">MWDELGRALALVLVIEGLGPFIAPGRWRLTMLRLAHLNERSLRAVGLVSIGLGVVALQLLKN</sequence>
<keyword evidence="3" id="KW-1185">Reference proteome</keyword>
<accession>A0A1Y1SGR6</accession>